<protein>
    <submittedName>
        <fullName evidence="1">Uncharacterized protein</fullName>
    </submittedName>
</protein>
<proteinExistence type="predicted"/>
<sequence length="225" mass="25025">MANPRRNSLSSNTQNSDSNSFNVHNLSRLSFLITFLKRPQAFPLLLSIFVFITWISLRLQHSDFSKSQKNWSSIEDDDVKANLVRFNSHFPSPISKDKRGWLFNPVSLALDSGVKGGAVNCVSQHLGEIRPGAMRGNHRHYSVNETFIIWGAKTKFRLENNQIDDKGYAEVIVGADEVAVAASPSGTAHALVNVDPVLSTFFIGCQDGVINNNNSTSDYNVWKDL</sequence>
<keyword evidence="2" id="KW-1185">Reference proteome</keyword>
<accession>A0ACC1BHD6</accession>
<organism evidence="1 2">
    <name type="scientific">Pistacia atlantica</name>
    <dbReference type="NCBI Taxonomy" id="434234"/>
    <lineage>
        <taxon>Eukaryota</taxon>
        <taxon>Viridiplantae</taxon>
        <taxon>Streptophyta</taxon>
        <taxon>Embryophyta</taxon>
        <taxon>Tracheophyta</taxon>
        <taxon>Spermatophyta</taxon>
        <taxon>Magnoliopsida</taxon>
        <taxon>eudicotyledons</taxon>
        <taxon>Gunneridae</taxon>
        <taxon>Pentapetalae</taxon>
        <taxon>rosids</taxon>
        <taxon>malvids</taxon>
        <taxon>Sapindales</taxon>
        <taxon>Anacardiaceae</taxon>
        <taxon>Pistacia</taxon>
    </lineage>
</organism>
<reference evidence="2" key="1">
    <citation type="journal article" date="2023" name="G3 (Bethesda)">
        <title>Genome assembly and association tests identify interacting loci associated with vigor, precocity, and sex in interspecific pistachio rootstocks.</title>
        <authorList>
            <person name="Palmer W."/>
            <person name="Jacygrad E."/>
            <person name="Sagayaradj S."/>
            <person name="Cavanaugh K."/>
            <person name="Han R."/>
            <person name="Bertier L."/>
            <person name="Beede B."/>
            <person name="Kafkas S."/>
            <person name="Golino D."/>
            <person name="Preece J."/>
            <person name="Michelmore R."/>
        </authorList>
    </citation>
    <scope>NUCLEOTIDE SEQUENCE [LARGE SCALE GENOMIC DNA]</scope>
</reference>
<evidence type="ECO:0000313" key="2">
    <source>
        <dbReference type="Proteomes" id="UP001164250"/>
    </source>
</evidence>
<dbReference type="EMBL" id="CM047900">
    <property type="protein sequence ID" value="KAJ0098353.1"/>
    <property type="molecule type" value="Genomic_DNA"/>
</dbReference>
<gene>
    <name evidence="1" type="ORF">Patl1_21025</name>
</gene>
<dbReference type="Proteomes" id="UP001164250">
    <property type="component" value="Chromosome 4"/>
</dbReference>
<name>A0ACC1BHD6_9ROSI</name>
<comment type="caution">
    <text evidence="1">The sequence shown here is derived from an EMBL/GenBank/DDBJ whole genome shotgun (WGS) entry which is preliminary data.</text>
</comment>
<evidence type="ECO:0000313" key="1">
    <source>
        <dbReference type="EMBL" id="KAJ0098353.1"/>
    </source>
</evidence>